<proteinExistence type="predicted"/>
<evidence type="ECO:0000313" key="1">
    <source>
        <dbReference type="EMBL" id="KAF7353111.1"/>
    </source>
</evidence>
<dbReference type="EMBL" id="JACAZH010000012">
    <property type="protein sequence ID" value="KAF7353111.1"/>
    <property type="molecule type" value="Genomic_DNA"/>
</dbReference>
<evidence type="ECO:0000313" key="2">
    <source>
        <dbReference type="Proteomes" id="UP000623467"/>
    </source>
</evidence>
<name>A0A8H7CZ01_9AGAR</name>
<sequence length="457" mass="50693">MIDSVFTPLILDLPRCRHVGQSLWTRLLFASCFSPSSSMDPQADSDEEFIVLSTSDYTETASNPGAPFPQAGRLKSSAELFVKSIGFLPSLLRARGTEFQAPARTHTRKYSETMGRQIVDQRSITNYYINDFRTIQRGDLKLVKEVRLSTESGVVSRQSRGVSVRRAVYHAEIRGDPGTVTVAVYQGNGAEEEWRKDVVKYESIWDPHIMQLYGLVSTKGLYAMVFHDELIPYAQFFRRFQHSPILSTYIIGYCPITKRGDSLYFRCIPEALSRLYAYALLGCGSPAAYESCHRLRSISAAAYSAPHPHRARARPHAGENDENELVVPMAVDTDAAPRSMYAPHAGYPNHASSRRAASSALHPGAAVPTAVDVIRIFFADDVPVARRGALYRFALRRRAGIRVQRRGGERRNANLGIWGLSRGCTSPTPFAFGFAFAFSFRLAETTGGTGNGAWTCT</sequence>
<gene>
    <name evidence="1" type="ORF">MSAN_01498400</name>
</gene>
<reference evidence="1" key="1">
    <citation type="submission" date="2020-05" db="EMBL/GenBank/DDBJ databases">
        <title>Mycena genomes resolve the evolution of fungal bioluminescence.</title>
        <authorList>
            <person name="Tsai I.J."/>
        </authorList>
    </citation>
    <scope>NUCLEOTIDE SEQUENCE</scope>
    <source>
        <strain evidence="1">160909Yilan</strain>
    </source>
</reference>
<accession>A0A8H7CZ01</accession>
<organism evidence="1 2">
    <name type="scientific">Mycena sanguinolenta</name>
    <dbReference type="NCBI Taxonomy" id="230812"/>
    <lineage>
        <taxon>Eukaryota</taxon>
        <taxon>Fungi</taxon>
        <taxon>Dikarya</taxon>
        <taxon>Basidiomycota</taxon>
        <taxon>Agaricomycotina</taxon>
        <taxon>Agaricomycetes</taxon>
        <taxon>Agaricomycetidae</taxon>
        <taxon>Agaricales</taxon>
        <taxon>Marasmiineae</taxon>
        <taxon>Mycenaceae</taxon>
        <taxon>Mycena</taxon>
    </lineage>
</organism>
<comment type="caution">
    <text evidence="1">The sequence shown here is derived from an EMBL/GenBank/DDBJ whole genome shotgun (WGS) entry which is preliminary data.</text>
</comment>
<dbReference type="AlphaFoldDB" id="A0A8H7CZ01"/>
<dbReference type="Proteomes" id="UP000623467">
    <property type="component" value="Unassembled WGS sequence"/>
</dbReference>
<keyword evidence="2" id="KW-1185">Reference proteome</keyword>
<protein>
    <submittedName>
        <fullName evidence="1">Uncharacterized protein</fullName>
    </submittedName>
</protein>